<feature type="domain" description="KRAB" evidence="10">
    <location>
        <begin position="6"/>
        <end position="75"/>
    </location>
</feature>
<evidence type="ECO:0000256" key="5">
    <source>
        <dbReference type="ARBA" id="ARBA00022833"/>
    </source>
</evidence>
<dbReference type="InterPro" id="IPR001909">
    <property type="entry name" value="KRAB"/>
</dbReference>
<dbReference type="PROSITE" id="PS00028">
    <property type="entry name" value="ZINC_FINGER_C2H2_1"/>
    <property type="match status" value="3"/>
</dbReference>
<dbReference type="AlphaFoldDB" id="A0A7J8HA14"/>
<name>A0A7J8HA14_ROUAE</name>
<keyword evidence="2" id="KW-0479">Metal-binding</keyword>
<comment type="subcellular location">
    <subcellularLocation>
        <location evidence="1">Nucleus</location>
    </subcellularLocation>
</comment>
<evidence type="ECO:0000256" key="2">
    <source>
        <dbReference type="ARBA" id="ARBA00022723"/>
    </source>
</evidence>
<dbReference type="GO" id="GO:0003677">
    <property type="term" value="F:DNA binding"/>
    <property type="evidence" value="ECO:0007669"/>
    <property type="project" value="UniProtKB-KW"/>
</dbReference>
<evidence type="ECO:0000256" key="6">
    <source>
        <dbReference type="ARBA" id="ARBA00023125"/>
    </source>
</evidence>
<protein>
    <submittedName>
        <fullName evidence="11">Zinc finger protein 605</fullName>
    </submittedName>
</protein>
<keyword evidence="4 8" id="KW-0863">Zinc-finger</keyword>
<dbReference type="Pfam" id="PF00096">
    <property type="entry name" value="zf-C2H2"/>
    <property type="match status" value="3"/>
</dbReference>
<dbReference type="SUPFAM" id="SSF109640">
    <property type="entry name" value="KRAB domain (Kruppel-associated box)"/>
    <property type="match status" value="1"/>
</dbReference>
<dbReference type="Gene3D" id="6.10.140.140">
    <property type="match status" value="1"/>
</dbReference>
<keyword evidence="6" id="KW-0238">DNA-binding</keyword>
<dbReference type="FunFam" id="3.30.160.60:FF:000478">
    <property type="entry name" value="Zinc finger protein 133"/>
    <property type="match status" value="1"/>
</dbReference>
<dbReference type="InterPro" id="IPR036051">
    <property type="entry name" value="KRAB_dom_sf"/>
</dbReference>
<dbReference type="GO" id="GO:0005634">
    <property type="term" value="C:nucleus"/>
    <property type="evidence" value="ECO:0007669"/>
    <property type="project" value="UniProtKB-SubCell"/>
</dbReference>
<dbReference type="CDD" id="cd07765">
    <property type="entry name" value="KRAB_A-box"/>
    <property type="match status" value="1"/>
</dbReference>
<reference evidence="11 12" key="1">
    <citation type="journal article" date="2020" name="Nature">
        <title>Six reference-quality genomes reveal evolution of bat adaptations.</title>
        <authorList>
            <person name="Jebb D."/>
            <person name="Huang Z."/>
            <person name="Pippel M."/>
            <person name="Hughes G.M."/>
            <person name="Lavrichenko K."/>
            <person name="Devanna P."/>
            <person name="Winkler S."/>
            <person name="Jermiin L.S."/>
            <person name="Skirmuntt E.C."/>
            <person name="Katzourakis A."/>
            <person name="Burkitt-Gray L."/>
            <person name="Ray D.A."/>
            <person name="Sullivan K.A.M."/>
            <person name="Roscito J.G."/>
            <person name="Kirilenko B.M."/>
            <person name="Davalos L.M."/>
            <person name="Corthals A.P."/>
            <person name="Power M.L."/>
            <person name="Jones G."/>
            <person name="Ransome R.D."/>
            <person name="Dechmann D.K.N."/>
            <person name="Locatelli A.G."/>
            <person name="Puechmaille S.J."/>
            <person name="Fedrigo O."/>
            <person name="Jarvis E.D."/>
            <person name="Hiller M."/>
            <person name="Vernes S.C."/>
            <person name="Myers E.W."/>
            <person name="Teeling E.C."/>
        </authorList>
    </citation>
    <scope>NUCLEOTIDE SEQUENCE [LARGE SCALE GENOMIC DNA]</scope>
    <source>
        <strain evidence="11">MRouAeg1</strain>
        <tissue evidence="11">Muscle</tissue>
    </source>
</reference>
<feature type="domain" description="C2H2-type" evidence="9">
    <location>
        <begin position="227"/>
        <end position="254"/>
    </location>
</feature>
<dbReference type="Pfam" id="PF01352">
    <property type="entry name" value="KRAB"/>
    <property type="match status" value="1"/>
</dbReference>
<dbReference type="Proteomes" id="UP000593571">
    <property type="component" value="Unassembled WGS sequence"/>
</dbReference>
<dbReference type="InterPro" id="IPR036236">
    <property type="entry name" value="Znf_C2H2_sf"/>
</dbReference>
<comment type="caution">
    <text evidence="11">The sequence shown here is derived from an EMBL/GenBank/DDBJ whole genome shotgun (WGS) entry which is preliminary data.</text>
</comment>
<dbReference type="PROSITE" id="PS50805">
    <property type="entry name" value="KRAB"/>
    <property type="match status" value="1"/>
</dbReference>
<evidence type="ECO:0000256" key="1">
    <source>
        <dbReference type="ARBA" id="ARBA00004123"/>
    </source>
</evidence>
<evidence type="ECO:0000256" key="7">
    <source>
        <dbReference type="ARBA" id="ARBA00023242"/>
    </source>
</evidence>
<dbReference type="SUPFAM" id="SSF57667">
    <property type="entry name" value="beta-beta-alpha zinc fingers"/>
    <property type="match status" value="2"/>
</dbReference>
<dbReference type="GO" id="GO:0006355">
    <property type="term" value="P:regulation of DNA-templated transcription"/>
    <property type="evidence" value="ECO:0007669"/>
    <property type="project" value="InterPro"/>
</dbReference>
<evidence type="ECO:0000256" key="3">
    <source>
        <dbReference type="ARBA" id="ARBA00022737"/>
    </source>
</evidence>
<dbReference type="PROSITE" id="PS50157">
    <property type="entry name" value="ZINC_FINGER_C2H2_2"/>
    <property type="match status" value="3"/>
</dbReference>
<sequence length="318" mass="36666">MIASQISFEDVAVEFSLEEWQLLDPAQKNLYQDVMLENYSNLVFLGCQILRPGAVLKLEREPWVIGAEVLSPNSAEELWLDNNLTMRHQDHQDKLKSMERVHEYDVFRKIFHSNINVRLGMRPYKCGTDEKTWKHSFDFLIPKTNCGRKKLELNKKLLFYVKPDRTHDGIKCCDCNKCRKAGSKQPWLVPNHVTHTGVCLCLECGKVFNKKSQLIIHQRTHTGEKPYECSECGKAFTQKSSLISHQRTHTGEKPYECSECGKTFSEKSSLIHHQRTHTGEKPFECGEKCSSSSIRGITRERKPTGAAIVRKLSLRRRS</sequence>
<organism evidence="11 12">
    <name type="scientific">Rousettus aegyptiacus</name>
    <name type="common">Egyptian fruit bat</name>
    <name type="synonym">Pteropus aegyptiacus</name>
    <dbReference type="NCBI Taxonomy" id="9407"/>
    <lineage>
        <taxon>Eukaryota</taxon>
        <taxon>Metazoa</taxon>
        <taxon>Chordata</taxon>
        <taxon>Craniata</taxon>
        <taxon>Vertebrata</taxon>
        <taxon>Euteleostomi</taxon>
        <taxon>Mammalia</taxon>
        <taxon>Eutheria</taxon>
        <taxon>Laurasiatheria</taxon>
        <taxon>Chiroptera</taxon>
        <taxon>Yinpterochiroptera</taxon>
        <taxon>Pteropodoidea</taxon>
        <taxon>Pteropodidae</taxon>
        <taxon>Rousettinae</taxon>
        <taxon>Rousettus</taxon>
    </lineage>
</organism>
<keyword evidence="12" id="KW-1185">Reference proteome</keyword>
<feature type="domain" description="C2H2-type" evidence="9">
    <location>
        <begin position="255"/>
        <end position="282"/>
    </location>
</feature>
<evidence type="ECO:0000259" key="10">
    <source>
        <dbReference type="PROSITE" id="PS50805"/>
    </source>
</evidence>
<dbReference type="InterPro" id="IPR013087">
    <property type="entry name" value="Znf_C2H2_type"/>
</dbReference>
<evidence type="ECO:0000259" key="9">
    <source>
        <dbReference type="PROSITE" id="PS50157"/>
    </source>
</evidence>
<evidence type="ECO:0000313" key="11">
    <source>
        <dbReference type="EMBL" id="KAF6468795.1"/>
    </source>
</evidence>
<dbReference type="Gene3D" id="3.30.160.60">
    <property type="entry name" value="Classic Zinc Finger"/>
    <property type="match status" value="3"/>
</dbReference>
<keyword evidence="5" id="KW-0862">Zinc</keyword>
<dbReference type="EMBL" id="JACASE010000005">
    <property type="protein sequence ID" value="KAF6468795.1"/>
    <property type="molecule type" value="Genomic_DNA"/>
</dbReference>
<evidence type="ECO:0000313" key="12">
    <source>
        <dbReference type="Proteomes" id="UP000593571"/>
    </source>
</evidence>
<dbReference type="SMART" id="SM00349">
    <property type="entry name" value="KRAB"/>
    <property type="match status" value="1"/>
</dbReference>
<proteinExistence type="predicted"/>
<dbReference type="FunFam" id="3.30.160.60:FF:000029">
    <property type="entry name" value="GLI family zinc finger 4"/>
    <property type="match status" value="1"/>
</dbReference>
<dbReference type="SMART" id="SM00355">
    <property type="entry name" value="ZnF_C2H2"/>
    <property type="match status" value="3"/>
</dbReference>
<dbReference type="GO" id="GO:0008270">
    <property type="term" value="F:zinc ion binding"/>
    <property type="evidence" value="ECO:0007669"/>
    <property type="project" value="UniProtKB-KW"/>
</dbReference>
<keyword evidence="3" id="KW-0677">Repeat</keyword>
<dbReference type="InterPro" id="IPR050758">
    <property type="entry name" value="Znf_C2H2-type"/>
</dbReference>
<keyword evidence="7" id="KW-0539">Nucleus</keyword>
<gene>
    <name evidence="11" type="ORF">HJG63_021207</name>
</gene>
<dbReference type="FunFam" id="3.30.160.60:FF:002343">
    <property type="entry name" value="Zinc finger protein 33A"/>
    <property type="match status" value="1"/>
</dbReference>
<evidence type="ECO:0000256" key="8">
    <source>
        <dbReference type="PROSITE-ProRule" id="PRU00042"/>
    </source>
</evidence>
<accession>A0A7J8HA14</accession>
<dbReference type="PANTHER" id="PTHR23234:SF10">
    <property type="entry name" value="RIKEN CDNA 6720489N17 GENE-RELATED"/>
    <property type="match status" value="1"/>
</dbReference>
<evidence type="ECO:0000256" key="4">
    <source>
        <dbReference type="ARBA" id="ARBA00022771"/>
    </source>
</evidence>
<dbReference type="PANTHER" id="PTHR23234">
    <property type="entry name" value="ZNF44 PROTEIN"/>
    <property type="match status" value="1"/>
</dbReference>
<feature type="domain" description="C2H2-type" evidence="9">
    <location>
        <begin position="199"/>
        <end position="226"/>
    </location>
</feature>